<dbReference type="PANTHER" id="PTHR11365">
    <property type="entry name" value="5-OXOPROLINASE RELATED"/>
    <property type="match status" value="1"/>
</dbReference>
<keyword evidence="3" id="KW-1185">Reference proteome</keyword>
<dbReference type="RefSeq" id="WP_012120480.1">
    <property type="nucleotide sequence ID" value="NC_009767.1"/>
</dbReference>
<feature type="domain" description="Hydantoinase B/oxoprolinase" evidence="1">
    <location>
        <begin position="11"/>
        <end position="524"/>
    </location>
</feature>
<dbReference type="HOGENOM" id="CLU_020413_1_0_0"/>
<accession>A7NKN6</accession>
<dbReference type="KEGG" id="rca:Rcas_1968"/>
<gene>
    <name evidence="2" type="ordered locus">Rcas_1968</name>
</gene>
<dbReference type="Pfam" id="PF02538">
    <property type="entry name" value="Hydantoinase_B"/>
    <property type="match status" value="1"/>
</dbReference>
<dbReference type="GO" id="GO:0017168">
    <property type="term" value="F:5-oxoprolinase (ATP-hydrolyzing) activity"/>
    <property type="evidence" value="ECO:0007669"/>
    <property type="project" value="UniProtKB-EC"/>
</dbReference>
<dbReference type="EMBL" id="CP000804">
    <property type="protein sequence ID" value="ABU58056.1"/>
    <property type="molecule type" value="Genomic_DNA"/>
</dbReference>
<dbReference type="eggNOG" id="COG0146">
    <property type="taxonomic scope" value="Bacteria"/>
</dbReference>
<dbReference type="GO" id="GO:0006749">
    <property type="term" value="P:glutathione metabolic process"/>
    <property type="evidence" value="ECO:0007669"/>
    <property type="project" value="TreeGrafter"/>
</dbReference>
<reference evidence="2 3" key="1">
    <citation type="submission" date="2007-08" db="EMBL/GenBank/DDBJ databases">
        <title>Complete sequence of Roseiflexus castenholzii DSM 13941.</title>
        <authorList>
            <consortium name="US DOE Joint Genome Institute"/>
            <person name="Copeland A."/>
            <person name="Lucas S."/>
            <person name="Lapidus A."/>
            <person name="Barry K."/>
            <person name="Glavina del Rio T."/>
            <person name="Dalin E."/>
            <person name="Tice H."/>
            <person name="Pitluck S."/>
            <person name="Thompson L.S."/>
            <person name="Brettin T."/>
            <person name="Bruce D."/>
            <person name="Detter J.C."/>
            <person name="Han C."/>
            <person name="Tapia R."/>
            <person name="Schmutz J."/>
            <person name="Larimer F."/>
            <person name="Land M."/>
            <person name="Hauser L."/>
            <person name="Kyrpides N."/>
            <person name="Mikhailova N."/>
            <person name="Bryant D.A."/>
            <person name="Hanada S."/>
            <person name="Tsukatani Y."/>
            <person name="Richardson P."/>
        </authorList>
    </citation>
    <scope>NUCLEOTIDE SEQUENCE [LARGE SCALE GENOMIC DNA]</scope>
    <source>
        <strain evidence="3">DSM 13941 / HLO8</strain>
    </source>
</reference>
<dbReference type="AlphaFoldDB" id="A7NKN6"/>
<dbReference type="EC" id="3.5.2.9" evidence="2"/>
<dbReference type="Proteomes" id="UP000000263">
    <property type="component" value="Chromosome"/>
</dbReference>
<dbReference type="InterPro" id="IPR003692">
    <property type="entry name" value="Hydantoinase_B"/>
</dbReference>
<name>A7NKN6_ROSCS</name>
<dbReference type="InterPro" id="IPR045079">
    <property type="entry name" value="Oxoprolinase-like"/>
</dbReference>
<dbReference type="OrthoDB" id="102473at2"/>
<proteinExistence type="predicted"/>
<dbReference type="PANTHER" id="PTHR11365:SF23">
    <property type="entry name" value="HYPOTHETICAL 5-OXOPROLINASE (EUROFUNG)-RELATED"/>
    <property type="match status" value="1"/>
</dbReference>
<evidence type="ECO:0000313" key="3">
    <source>
        <dbReference type="Proteomes" id="UP000000263"/>
    </source>
</evidence>
<sequence>MSSYFAHSAIDPVDLEVFRNRCAAIAEEMGAALGRSALSANIKERRDFSCAVFDAQGRMVAQAAHIPVHLGAMPRSVEAALAQFTLAPGDVVILNDPYLGGTHLPDLTTVAPVYAGATLIGYTATRAHHADVGGMTPGSMPMSREVYQEGLIIPPTLLARGGIPDEAVIALICRNSRTPDERRGDLAAQMACHRVGAQRLAELAERHGPAWVARHMEALLAYGERHMRAVIAAIPDGTYTFEDALDNDGVDADPLTICVRIDIHGECAVVDFEGTSSQCRGPLNAPRAVTESAVLYCFRCLGSPDMPSSAGAFAPLDIRVPAGSILAPHSPAAVAGGNVETAQRVVDVVFGALAQALPDRIPAASAGTMNNWTFGGMASNGVPFAYYETLGGGMGARPTLPGLSGVQVHMTNTLNTPVEALERQFPLIVRRYGLRRGSGGVGRVRGGDGLVREVEFRAPVTVSLLTERRVYAPYGLYGGAPGLRGRNILLRDGEERILPGKITIDLRPGDILRIETPGGGGFGAQEQG</sequence>
<evidence type="ECO:0000259" key="1">
    <source>
        <dbReference type="Pfam" id="PF02538"/>
    </source>
</evidence>
<evidence type="ECO:0000313" key="2">
    <source>
        <dbReference type="EMBL" id="ABU58056.1"/>
    </source>
</evidence>
<dbReference type="GO" id="GO:0005829">
    <property type="term" value="C:cytosol"/>
    <property type="evidence" value="ECO:0007669"/>
    <property type="project" value="TreeGrafter"/>
</dbReference>
<organism evidence="2 3">
    <name type="scientific">Roseiflexus castenholzii (strain DSM 13941 / HLO8)</name>
    <dbReference type="NCBI Taxonomy" id="383372"/>
    <lineage>
        <taxon>Bacteria</taxon>
        <taxon>Bacillati</taxon>
        <taxon>Chloroflexota</taxon>
        <taxon>Chloroflexia</taxon>
        <taxon>Chloroflexales</taxon>
        <taxon>Roseiflexineae</taxon>
        <taxon>Roseiflexaceae</taxon>
        <taxon>Roseiflexus</taxon>
    </lineage>
</organism>
<dbReference type="STRING" id="383372.Rcas_1968"/>
<protein>
    <submittedName>
        <fullName evidence="2">5-oxoprolinase (ATP-hydrolyzing)</fullName>
        <ecNumber evidence="2">3.5.2.9</ecNumber>
    </submittedName>
</protein>
<keyword evidence="2" id="KW-0378">Hydrolase</keyword>